<proteinExistence type="predicted"/>
<name>A0A2R7Y848_9CREN</name>
<dbReference type="InterPro" id="IPR015946">
    <property type="entry name" value="KH_dom-like_a/b"/>
</dbReference>
<organism evidence="1 2">
    <name type="scientific">Zestosphaera tikiterensis</name>
    <dbReference type="NCBI Taxonomy" id="1973259"/>
    <lineage>
        <taxon>Archaea</taxon>
        <taxon>Thermoproteota</taxon>
        <taxon>Thermoprotei</taxon>
        <taxon>Desulfurococcales</taxon>
        <taxon>Desulfurococcaceae</taxon>
        <taxon>Zestosphaera</taxon>
    </lineage>
</organism>
<reference evidence="1 2" key="1">
    <citation type="journal article" date="2018" name="Syst. Appl. Microbiol.">
        <title>A new symbiotic nanoarchaeote (Candidatus Nanoclepta minutus) and its host (Zestosphaera tikiterensis gen. nov., sp. nov.) from a New Zealand hot spring.</title>
        <authorList>
            <person name="St John E."/>
            <person name="Liu Y."/>
            <person name="Podar M."/>
            <person name="Stott M.B."/>
            <person name="Meneghin J."/>
            <person name="Chen Z."/>
            <person name="Lagutin K."/>
            <person name="Mitchell K."/>
            <person name="Reysenbach A.L."/>
        </authorList>
    </citation>
    <scope>NUCLEOTIDE SEQUENCE [LARGE SCALE GENOMIC DNA]</scope>
    <source>
        <strain evidence="1">NZ3</strain>
    </source>
</reference>
<evidence type="ECO:0000313" key="1">
    <source>
        <dbReference type="EMBL" id="PUA33695.1"/>
    </source>
</evidence>
<evidence type="ECO:0000313" key="2">
    <source>
        <dbReference type="Proteomes" id="UP000244093"/>
    </source>
</evidence>
<dbReference type="EMBL" id="NBVN01000002">
    <property type="protein sequence ID" value="PUA33695.1"/>
    <property type="molecule type" value="Genomic_DNA"/>
</dbReference>
<dbReference type="SUPFAM" id="SSF82784">
    <property type="entry name" value="OsmC-like"/>
    <property type="match status" value="1"/>
</dbReference>
<dbReference type="Proteomes" id="UP000244093">
    <property type="component" value="Unassembled WGS sequence"/>
</dbReference>
<dbReference type="Gene3D" id="3.30.300.20">
    <property type="match status" value="1"/>
</dbReference>
<dbReference type="AlphaFoldDB" id="A0A2R7Y848"/>
<dbReference type="InterPro" id="IPR036102">
    <property type="entry name" value="OsmC/Ohrsf"/>
</dbReference>
<dbReference type="Pfam" id="PF02566">
    <property type="entry name" value="OsmC"/>
    <property type="match status" value="1"/>
</dbReference>
<gene>
    <name evidence="1" type="ORF">B7O98_04585</name>
</gene>
<accession>A0A2R7Y848</accession>
<dbReference type="InterPro" id="IPR003718">
    <property type="entry name" value="OsmC/Ohr_fam"/>
</dbReference>
<protein>
    <submittedName>
        <fullName evidence="1">Uncharacterized protein</fullName>
    </submittedName>
</protein>
<comment type="caution">
    <text evidence="1">The sequence shown here is derived from an EMBL/GenBank/DDBJ whole genome shotgun (WGS) entry which is preliminary data.</text>
</comment>
<sequence length="165" mass="18612">MDFIRTPWDSVEVKAAHLPFDNVISNIILQNPHIITDHRVGDQHFTHYIITQKLKPFKTFKLYDTLKTPFLVSMVAACFIKKIIDIAETKNVKVDSLVAEVGAFARPEDVINGVARLSKFKILVKTTVDIPEDIINEAKKKCAAYSTLSTCVDFEVTFIKVSTLT</sequence>